<protein>
    <recommendedName>
        <fullName evidence="3">SRPBCC domain-containing protein</fullName>
    </recommendedName>
</protein>
<keyword evidence="2" id="KW-1185">Reference proteome</keyword>
<dbReference type="Gene3D" id="3.30.530.20">
    <property type="match status" value="1"/>
</dbReference>
<proteinExistence type="predicted"/>
<dbReference type="InterPro" id="IPR023393">
    <property type="entry name" value="START-like_dom_sf"/>
</dbReference>
<sequence>MISKKDYSKELQVNASPNVIFKAITYEIDKWWTIHSNIANKLNSKLTVRFGETTIKELLVTKLEKDKSLIWKVTKAYIDIEELTIKDEWVETEIKWEITPAKQGSYIHFIHLGLTPEFQCYDACEGGWNFF</sequence>
<dbReference type="Proteomes" id="UP000746690">
    <property type="component" value="Unassembled WGS sequence"/>
</dbReference>
<reference evidence="1 2" key="1">
    <citation type="submission" date="2020-04" db="EMBL/GenBank/DDBJ databases">
        <title>A Flavivirga sp. nov.</title>
        <authorList>
            <person name="Sun X."/>
        </authorList>
    </citation>
    <scope>NUCLEOTIDE SEQUENCE [LARGE SCALE GENOMIC DNA]</scope>
    <source>
        <strain evidence="1 2">Y03</strain>
    </source>
</reference>
<evidence type="ECO:0000313" key="2">
    <source>
        <dbReference type="Proteomes" id="UP000746690"/>
    </source>
</evidence>
<name>A0ABX1RU54_9FLAO</name>
<accession>A0ABX1RU54</accession>
<dbReference type="RefSeq" id="WP_169670289.1">
    <property type="nucleotide sequence ID" value="NZ_JABBHF010000002.1"/>
</dbReference>
<evidence type="ECO:0000313" key="1">
    <source>
        <dbReference type="EMBL" id="NMH86603.1"/>
    </source>
</evidence>
<dbReference type="SUPFAM" id="SSF55961">
    <property type="entry name" value="Bet v1-like"/>
    <property type="match status" value="1"/>
</dbReference>
<gene>
    <name evidence="1" type="ORF">HHX25_03745</name>
</gene>
<dbReference type="EMBL" id="JABBHF010000002">
    <property type="protein sequence ID" value="NMH86603.1"/>
    <property type="molecule type" value="Genomic_DNA"/>
</dbReference>
<comment type="caution">
    <text evidence="1">The sequence shown here is derived from an EMBL/GenBank/DDBJ whole genome shotgun (WGS) entry which is preliminary data.</text>
</comment>
<evidence type="ECO:0008006" key="3">
    <source>
        <dbReference type="Google" id="ProtNLM"/>
    </source>
</evidence>
<organism evidence="1 2">
    <name type="scientific">Flavivirga algicola</name>
    <dbReference type="NCBI Taxonomy" id="2729136"/>
    <lineage>
        <taxon>Bacteria</taxon>
        <taxon>Pseudomonadati</taxon>
        <taxon>Bacteroidota</taxon>
        <taxon>Flavobacteriia</taxon>
        <taxon>Flavobacteriales</taxon>
        <taxon>Flavobacteriaceae</taxon>
        <taxon>Flavivirga</taxon>
    </lineage>
</organism>